<dbReference type="RefSeq" id="WP_007047219.1">
    <property type="nucleotide sequence ID" value="NZ_GG704769.1"/>
</dbReference>
<organism evidence="1 2">
    <name type="scientific">Subdoligranulum variabile DSM 15176</name>
    <dbReference type="NCBI Taxonomy" id="411471"/>
    <lineage>
        <taxon>Bacteria</taxon>
        <taxon>Bacillati</taxon>
        <taxon>Bacillota</taxon>
        <taxon>Clostridia</taxon>
        <taxon>Eubacteriales</taxon>
        <taxon>Oscillospiraceae</taxon>
        <taxon>Subdoligranulum</taxon>
    </lineage>
</organism>
<evidence type="ECO:0008006" key="3">
    <source>
        <dbReference type="Google" id="ProtNLM"/>
    </source>
</evidence>
<protein>
    <recommendedName>
        <fullName evidence="3">Phage transcriptional regulator, RinA family</fullName>
    </recommendedName>
</protein>
<keyword evidence="2" id="KW-1185">Reference proteome</keyword>
<name>D1PNC4_9FIRM</name>
<dbReference type="eggNOG" id="ENOG5030J1S">
    <property type="taxonomic scope" value="Bacteria"/>
</dbReference>
<dbReference type="InterPro" id="IPR036388">
    <property type="entry name" value="WH-like_DNA-bd_sf"/>
</dbReference>
<dbReference type="STRING" id="411471.SUBVAR_05843"/>
<comment type="caution">
    <text evidence="1">The sequence shown here is derived from an EMBL/GenBank/DDBJ whole genome shotgun (WGS) entry which is preliminary data.</text>
</comment>
<dbReference type="InterPro" id="IPR013324">
    <property type="entry name" value="RNA_pol_sigma_r3/r4-like"/>
</dbReference>
<dbReference type="EMBL" id="ACBY02000023">
    <property type="protein sequence ID" value="EFB76059.1"/>
    <property type="molecule type" value="Genomic_DNA"/>
</dbReference>
<dbReference type="HOGENOM" id="CLU_144718_0_0_9"/>
<dbReference type="Gene3D" id="1.10.10.10">
    <property type="entry name" value="Winged helix-like DNA-binding domain superfamily/Winged helix DNA-binding domain"/>
    <property type="match status" value="1"/>
</dbReference>
<dbReference type="OrthoDB" id="3242975at2"/>
<sequence>MTYAEKTKYLFRYLDARREMKVLADELEQVQSDACRVTPLLSGMPGGKNDGQALPRAVEQITKARQELEAQINVCGATRREVVAAINQIPDARDHEIFRRRYLLGQRWETISEEMHYSCKQIRRRHNWALQKMSINVPKCP</sequence>
<evidence type="ECO:0000313" key="2">
    <source>
        <dbReference type="Proteomes" id="UP000003438"/>
    </source>
</evidence>
<dbReference type="SUPFAM" id="SSF88659">
    <property type="entry name" value="Sigma3 and sigma4 domains of RNA polymerase sigma factors"/>
    <property type="match status" value="1"/>
</dbReference>
<evidence type="ECO:0000313" key="1">
    <source>
        <dbReference type="EMBL" id="EFB76059.1"/>
    </source>
</evidence>
<accession>D1PNC4</accession>
<reference evidence="1" key="1">
    <citation type="submission" date="2009-12" db="EMBL/GenBank/DDBJ databases">
        <authorList>
            <person name="Weinstock G."/>
            <person name="Sodergren E."/>
            <person name="Clifton S."/>
            <person name="Fulton L."/>
            <person name="Fulton B."/>
            <person name="Courtney L."/>
            <person name="Fronick C."/>
            <person name="Harrison M."/>
            <person name="Strong C."/>
            <person name="Farmer C."/>
            <person name="Delahaunty K."/>
            <person name="Markovic C."/>
            <person name="Hall O."/>
            <person name="Minx P."/>
            <person name="Tomlinson C."/>
            <person name="Mitreva M."/>
            <person name="Nelson J."/>
            <person name="Hou S."/>
            <person name="Wollam A."/>
            <person name="Pepin K.H."/>
            <person name="Johnson M."/>
            <person name="Bhonagiri V."/>
            <person name="Nash W.E."/>
            <person name="Warren W."/>
            <person name="Chinwalla A."/>
            <person name="Mardis E.R."/>
            <person name="Wilson R.K."/>
        </authorList>
    </citation>
    <scope>NUCLEOTIDE SEQUENCE [LARGE SCALE GENOMIC DNA]</scope>
    <source>
        <strain evidence="1">DSM 15176</strain>
    </source>
</reference>
<dbReference type="AlphaFoldDB" id="D1PNC4"/>
<gene>
    <name evidence="1" type="ORF">SUBVAR_05843</name>
</gene>
<dbReference type="Proteomes" id="UP000003438">
    <property type="component" value="Unassembled WGS sequence"/>
</dbReference>
<proteinExistence type="predicted"/>